<dbReference type="Pfam" id="PF01494">
    <property type="entry name" value="FAD_binding_3"/>
    <property type="match status" value="1"/>
</dbReference>
<keyword evidence="2" id="KW-0285">Flavoprotein</keyword>
<gene>
    <name evidence="6" type="ORF">Aspvir_009345</name>
</gene>
<keyword evidence="4" id="KW-0560">Oxidoreductase</keyword>
<dbReference type="RefSeq" id="XP_043128427.1">
    <property type="nucleotide sequence ID" value="XM_043272492.1"/>
</dbReference>
<dbReference type="EMBL" id="BOPL01000008">
    <property type="protein sequence ID" value="GIK05241.1"/>
    <property type="molecule type" value="Genomic_DNA"/>
</dbReference>
<dbReference type="PANTHER" id="PTHR47356">
    <property type="entry name" value="FAD-DEPENDENT MONOOXYGENASE ASQG-RELATED"/>
    <property type="match status" value="1"/>
</dbReference>
<keyword evidence="7" id="KW-1185">Reference proteome</keyword>
<dbReference type="AlphaFoldDB" id="A0A9P3C4W2"/>
<keyword evidence="3" id="KW-0274">FAD</keyword>
<dbReference type="InterPro" id="IPR036188">
    <property type="entry name" value="FAD/NAD-bd_sf"/>
</dbReference>
<protein>
    <recommendedName>
        <fullName evidence="5">FAD-binding domain-containing protein</fullName>
    </recommendedName>
</protein>
<name>A0A9P3C4W2_ASPVI</name>
<evidence type="ECO:0000256" key="2">
    <source>
        <dbReference type="ARBA" id="ARBA00022630"/>
    </source>
</evidence>
<organism evidence="6 7">
    <name type="scientific">Aspergillus viridinutans</name>
    <dbReference type="NCBI Taxonomy" id="75553"/>
    <lineage>
        <taxon>Eukaryota</taxon>
        <taxon>Fungi</taxon>
        <taxon>Dikarya</taxon>
        <taxon>Ascomycota</taxon>
        <taxon>Pezizomycotina</taxon>
        <taxon>Eurotiomycetes</taxon>
        <taxon>Eurotiomycetidae</taxon>
        <taxon>Eurotiales</taxon>
        <taxon>Aspergillaceae</taxon>
        <taxon>Aspergillus</taxon>
        <taxon>Aspergillus subgen. Fumigati</taxon>
    </lineage>
</organism>
<proteinExistence type="inferred from homology"/>
<comment type="similarity">
    <text evidence="1">Belongs to the paxM FAD-dependent monooxygenase family.</text>
</comment>
<evidence type="ECO:0000256" key="1">
    <source>
        <dbReference type="ARBA" id="ARBA00007992"/>
    </source>
</evidence>
<dbReference type="InterPro" id="IPR002938">
    <property type="entry name" value="FAD-bd"/>
</dbReference>
<evidence type="ECO:0000256" key="4">
    <source>
        <dbReference type="ARBA" id="ARBA00023002"/>
    </source>
</evidence>
<dbReference type="OrthoDB" id="10029326at2759"/>
<dbReference type="PRINTS" id="PR00420">
    <property type="entry name" value="RNGMNOXGNASE"/>
</dbReference>
<dbReference type="Gene3D" id="3.50.50.60">
    <property type="entry name" value="FAD/NAD(P)-binding domain"/>
    <property type="match status" value="1"/>
</dbReference>
<feature type="domain" description="FAD-binding" evidence="5">
    <location>
        <begin position="30"/>
        <end position="193"/>
    </location>
</feature>
<accession>A0A9P3C4W2</accession>
<dbReference type="GO" id="GO:0004497">
    <property type="term" value="F:monooxygenase activity"/>
    <property type="evidence" value="ECO:0007669"/>
    <property type="project" value="InterPro"/>
</dbReference>
<dbReference type="GeneID" id="66937327"/>
<sequence length="492" mass="54671">MTKAHPPRPSYSNQETVQSGCLAIDRPGFKVIIVGGSIAGLTLAHCLDRAGIDHIVLEKAKDIAPQVGSTIGISPNGARILDQLEVYDEIEECIEPLNVATVSYPDGFNFSSSYPKRIAERFGFPIAFLDRQKLLGILYNKYPKKHNICLNKNVVSIQTLGDDLNVTTEDGSIYTGQLVVGADGVHSRVRSEMWKAGEKQSAGLVSERERTSMTVEYSCIFGISSPIKGLEVGDQVNAFFDHLTIITIHGKDGRVFWFVIHKLDKKYTYPNTPRFTAADAAATAEKLKDVRFYKDITFGQVWTNKEVASMTALEENIFQTWHHGQDAATLATLLNNLVDVANAKLPSDAQIEALLQRYRKVRYGRVNSIYQTSRFLVRLQARDGFLKAMFGRYFVPYAGDLPAELGSKAIADGEVVGFLPLPSRSGRGWVEYSSKGRVWAQRLQFSLAIILLALILKWTGNITPSLFSWSDSNGRQDSLISYGVKWFSNDVV</sequence>
<dbReference type="SUPFAM" id="SSF51905">
    <property type="entry name" value="FAD/NAD(P)-binding domain"/>
    <property type="match status" value="1"/>
</dbReference>
<evidence type="ECO:0000313" key="7">
    <source>
        <dbReference type="Proteomes" id="UP000710440"/>
    </source>
</evidence>
<evidence type="ECO:0000259" key="5">
    <source>
        <dbReference type="Pfam" id="PF01494"/>
    </source>
</evidence>
<reference evidence="6 7" key="1">
    <citation type="submission" date="2021-02" db="EMBL/GenBank/DDBJ databases">
        <title>Pan-genome distribution and transcriptional activeness of fungal secondary metabolism genes in Aspergillus section Fumigati.</title>
        <authorList>
            <person name="Takahashi H."/>
            <person name="Umemura M."/>
            <person name="Ninomiya A."/>
            <person name="Kusuya Y."/>
            <person name="Urayama S."/>
            <person name="Shimizu M."/>
            <person name="Watanabe A."/>
            <person name="Kamei K."/>
            <person name="Yaguchi T."/>
            <person name="Hagiwara D."/>
        </authorList>
    </citation>
    <scope>NUCLEOTIDE SEQUENCE [LARGE SCALE GENOMIC DNA]</scope>
    <source>
        <strain evidence="6 7">IFM 47045</strain>
    </source>
</reference>
<dbReference type="GO" id="GO:0071949">
    <property type="term" value="F:FAD binding"/>
    <property type="evidence" value="ECO:0007669"/>
    <property type="project" value="InterPro"/>
</dbReference>
<dbReference type="PANTHER" id="PTHR47356:SF2">
    <property type="entry name" value="FAD-BINDING DOMAIN-CONTAINING PROTEIN-RELATED"/>
    <property type="match status" value="1"/>
</dbReference>
<evidence type="ECO:0000313" key="6">
    <source>
        <dbReference type="EMBL" id="GIK05241.1"/>
    </source>
</evidence>
<dbReference type="Proteomes" id="UP000710440">
    <property type="component" value="Unassembled WGS sequence"/>
</dbReference>
<evidence type="ECO:0000256" key="3">
    <source>
        <dbReference type="ARBA" id="ARBA00022827"/>
    </source>
</evidence>
<comment type="caution">
    <text evidence="6">The sequence shown here is derived from an EMBL/GenBank/DDBJ whole genome shotgun (WGS) entry which is preliminary data.</text>
</comment>
<dbReference type="InterPro" id="IPR050562">
    <property type="entry name" value="FAD_mOase_fung"/>
</dbReference>